<evidence type="ECO:0000256" key="2">
    <source>
        <dbReference type="ARBA" id="ARBA00012438"/>
    </source>
</evidence>
<dbReference type="InterPro" id="IPR005467">
    <property type="entry name" value="His_kinase_dom"/>
</dbReference>
<feature type="transmembrane region" description="Helical" evidence="10">
    <location>
        <begin position="232"/>
        <end position="250"/>
    </location>
</feature>
<gene>
    <name evidence="12" type="ORF">CP985_13350</name>
</gene>
<dbReference type="PANTHER" id="PTHR43065:SF10">
    <property type="entry name" value="PEROXIDE STRESS-ACTIVATED HISTIDINE KINASE MAK3"/>
    <property type="match status" value="1"/>
</dbReference>
<evidence type="ECO:0000256" key="8">
    <source>
        <dbReference type="ARBA" id="ARBA00023012"/>
    </source>
</evidence>
<dbReference type="GO" id="GO:0000155">
    <property type="term" value="F:phosphorelay sensor kinase activity"/>
    <property type="evidence" value="ECO:0007669"/>
    <property type="project" value="InterPro"/>
</dbReference>
<dbReference type="AlphaFoldDB" id="A0AAX2AEB6"/>
<name>A0AAX2AEB6_9BACT</name>
<dbReference type="KEGG" id="amyt:AMYT_2445"/>
<keyword evidence="4" id="KW-0808">Transferase</keyword>
<dbReference type="Gene3D" id="1.10.287.130">
    <property type="match status" value="1"/>
</dbReference>
<evidence type="ECO:0000256" key="1">
    <source>
        <dbReference type="ARBA" id="ARBA00000085"/>
    </source>
</evidence>
<sequence length="689" mass="80779">MLKKYHSSTLSKLILLVSIFFIGIFSLIIIHLFFLDLMERLDNKTKNQKAKIQIGEYIVNDLYKIRSDFYELATTATNKKGRELIARRLEERINDIKEALHILENGGTLKRVIRLNIAGHNHTTKIINYKKDNNESFSLEAIDLRPKLEQLLQMTEHLQNLLDIASEYRNNNDHKKFTEFIRNITRYYKSTPAFFIRITENTRRLLYEGENTLATLEYTIQEEKQQYQRLEILLIIVIILLVLILAYIIGTQINKNSKDLIKLNNELQKKMLQLKIQEEATRGILDGQPNMVVVSNGTEMIDANSALIDFFDGYHSFNDFKEEHACICDFFQKMNDDDFLEDKDYDGLRWYEYIIENPNKMHKVAMKNLSGLHFFTITAKRKVLEKENFIIIISLNDITNEISVQKELEQLNDNLENIIDYKTKELQELNENLEKKVQKEVEKNRQKDKRMIQQSRFAALGEMIGNIAHQWRQPLSAISSTASSMQLQLQLKLTNEEEIEKSYKTIISYVEFLTHTIEDFRNFFKEDKQKVEYEILEVLKKTLNITDAAYKDRNIQVILNKKQEYFKSFGFPNELSQVFLNILNNAKDAITNNKINYPIVQINIYEEENLNIIEILDNAGGINQEIIDKIFDPYFTTKHQSQGTGIGLYMSKEIIEKHMNGILKVENRTLIEKDNKQQGACFIISLPKI</sequence>
<dbReference type="InterPro" id="IPR003594">
    <property type="entry name" value="HATPase_dom"/>
</dbReference>
<evidence type="ECO:0000313" key="12">
    <source>
        <dbReference type="EMBL" id="RXK13667.1"/>
    </source>
</evidence>
<dbReference type="InterPro" id="IPR036097">
    <property type="entry name" value="HisK_dim/P_sf"/>
</dbReference>
<dbReference type="SMART" id="SM00387">
    <property type="entry name" value="HATPase_c"/>
    <property type="match status" value="1"/>
</dbReference>
<protein>
    <recommendedName>
        <fullName evidence="2">histidine kinase</fullName>
        <ecNumber evidence="2">2.7.13.3</ecNumber>
    </recommendedName>
</protein>
<dbReference type="Gene3D" id="3.30.565.10">
    <property type="entry name" value="Histidine kinase-like ATPase, C-terminal domain"/>
    <property type="match status" value="1"/>
</dbReference>
<keyword evidence="10" id="KW-1133">Transmembrane helix</keyword>
<evidence type="ECO:0000256" key="3">
    <source>
        <dbReference type="ARBA" id="ARBA00022553"/>
    </source>
</evidence>
<evidence type="ECO:0000313" key="13">
    <source>
        <dbReference type="Proteomes" id="UP000290092"/>
    </source>
</evidence>
<accession>A0AAX2AEB6</accession>
<dbReference type="RefSeq" id="WP_114842799.1">
    <property type="nucleotide sequence ID" value="NZ_CP031219.1"/>
</dbReference>
<dbReference type="InterPro" id="IPR003661">
    <property type="entry name" value="HisK_dim/P_dom"/>
</dbReference>
<dbReference type="Proteomes" id="UP000290092">
    <property type="component" value="Unassembled WGS sequence"/>
</dbReference>
<dbReference type="CDD" id="cd00082">
    <property type="entry name" value="HisKA"/>
    <property type="match status" value="1"/>
</dbReference>
<dbReference type="SUPFAM" id="SSF47384">
    <property type="entry name" value="Homodimeric domain of signal transducing histidine kinase"/>
    <property type="match status" value="1"/>
</dbReference>
<dbReference type="SUPFAM" id="SSF55874">
    <property type="entry name" value="ATPase domain of HSP90 chaperone/DNA topoisomerase II/histidine kinase"/>
    <property type="match status" value="1"/>
</dbReference>
<keyword evidence="7" id="KW-0067">ATP-binding</keyword>
<evidence type="ECO:0000256" key="9">
    <source>
        <dbReference type="SAM" id="Coils"/>
    </source>
</evidence>
<comment type="catalytic activity">
    <reaction evidence="1">
        <text>ATP + protein L-histidine = ADP + protein N-phospho-L-histidine.</text>
        <dbReference type="EC" id="2.7.13.3"/>
    </reaction>
</comment>
<dbReference type="InterPro" id="IPR004358">
    <property type="entry name" value="Sig_transdc_His_kin-like_C"/>
</dbReference>
<dbReference type="PRINTS" id="PR00344">
    <property type="entry name" value="BCTRLSENSOR"/>
</dbReference>
<evidence type="ECO:0000256" key="6">
    <source>
        <dbReference type="ARBA" id="ARBA00022777"/>
    </source>
</evidence>
<dbReference type="InterPro" id="IPR036890">
    <property type="entry name" value="HATPase_C_sf"/>
</dbReference>
<dbReference type="EMBL" id="NXID01000064">
    <property type="protein sequence ID" value="RXK13667.1"/>
    <property type="molecule type" value="Genomic_DNA"/>
</dbReference>
<organism evidence="12 13">
    <name type="scientific">Malaciobacter mytili LMG 24559</name>
    <dbReference type="NCBI Taxonomy" id="1032238"/>
    <lineage>
        <taxon>Bacteria</taxon>
        <taxon>Pseudomonadati</taxon>
        <taxon>Campylobacterota</taxon>
        <taxon>Epsilonproteobacteria</taxon>
        <taxon>Campylobacterales</taxon>
        <taxon>Arcobacteraceae</taxon>
        <taxon>Malaciobacter</taxon>
    </lineage>
</organism>
<feature type="domain" description="Histidine kinase" evidence="11">
    <location>
        <begin position="466"/>
        <end position="689"/>
    </location>
</feature>
<feature type="transmembrane region" description="Helical" evidence="10">
    <location>
        <begin position="13"/>
        <end position="35"/>
    </location>
</feature>
<keyword evidence="5" id="KW-0547">Nucleotide-binding</keyword>
<feature type="coiled-coil region" evidence="9">
    <location>
        <begin position="405"/>
        <end position="450"/>
    </location>
</feature>
<dbReference type="EC" id="2.7.13.3" evidence="2"/>
<dbReference type="PANTHER" id="PTHR43065">
    <property type="entry name" value="SENSOR HISTIDINE KINASE"/>
    <property type="match status" value="1"/>
</dbReference>
<evidence type="ECO:0000256" key="7">
    <source>
        <dbReference type="ARBA" id="ARBA00022840"/>
    </source>
</evidence>
<keyword evidence="9" id="KW-0175">Coiled coil</keyword>
<reference evidence="12 13" key="1">
    <citation type="submission" date="2017-09" db="EMBL/GenBank/DDBJ databases">
        <title>Genomics of the genus Arcobacter.</title>
        <authorList>
            <person name="Perez-Cataluna A."/>
            <person name="Figueras M.J."/>
            <person name="Salas-Masso N."/>
        </authorList>
    </citation>
    <scope>NUCLEOTIDE SEQUENCE [LARGE SCALE GENOMIC DNA]</scope>
    <source>
        <strain evidence="12 13">CECT 7386</strain>
    </source>
</reference>
<dbReference type="SMART" id="SM00388">
    <property type="entry name" value="HisKA"/>
    <property type="match status" value="1"/>
</dbReference>
<keyword evidence="10" id="KW-0812">Transmembrane</keyword>
<keyword evidence="6" id="KW-0418">Kinase</keyword>
<evidence type="ECO:0000256" key="4">
    <source>
        <dbReference type="ARBA" id="ARBA00022679"/>
    </source>
</evidence>
<keyword evidence="8" id="KW-0902">Two-component regulatory system</keyword>
<proteinExistence type="predicted"/>
<keyword evidence="3" id="KW-0597">Phosphoprotein</keyword>
<dbReference type="Pfam" id="PF02518">
    <property type="entry name" value="HATPase_c"/>
    <property type="match status" value="1"/>
</dbReference>
<keyword evidence="10" id="KW-0472">Membrane</keyword>
<dbReference type="PROSITE" id="PS50109">
    <property type="entry name" value="HIS_KIN"/>
    <property type="match status" value="1"/>
</dbReference>
<keyword evidence="13" id="KW-1185">Reference proteome</keyword>
<evidence type="ECO:0000256" key="5">
    <source>
        <dbReference type="ARBA" id="ARBA00022741"/>
    </source>
</evidence>
<evidence type="ECO:0000256" key="10">
    <source>
        <dbReference type="SAM" id="Phobius"/>
    </source>
</evidence>
<evidence type="ECO:0000259" key="11">
    <source>
        <dbReference type="PROSITE" id="PS50109"/>
    </source>
</evidence>
<dbReference type="GO" id="GO:0005524">
    <property type="term" value="F:ATP binding"/>
    <property type="evidence" value="ECO:0007669"/>
    <property type="project" value="UniProtKB-KW"/>
</dbReference>
<comment type="caution">
    <text evidence="12">The sequence shown here is derived from an EMBL/GenBank/DDBJ whole genome shotgun (WGS) entry which is preliminary data.</text>
</comment>